<feature type="chain" id="PRO_5034320473" evidence="19">
    <location>
        <begin position="26"/>
        <end position="429"/>
    </location>
</feature>
<sequence length="429" mass="47944">MTPYTSKCKMGSMYSFLFLFLSCQCFFMTTDSASQKSSNNCSSFSTLGSSDIIRGTNLEVRFLLYNIMTGLCGQLLELNVSSEDLTKFGLNKSSPVTFIVHGYRPTGSKSVWLDDLVEQIMKVEPKAKVIVVDWNRGAATLNYYKAADNALKTGEIIGKLMLRLRDFGVPPKNMHVIGASLGAHIAGIAGRSLNGTLGRISALDAARKHFTGEEAKSRRLSKECALFVDAYHGDTNKFGIEEPIGHIDYYLSGGEDQPGCPNTLLKTKEYFICDHQRSSFYYISSLSRRCKPQAFPCESYSAYKQGLCLNCTEVQGLTHCPQPGYHIEWLKMPIQFSNVKAYMDTGKEEPFCASPYLVRMSQQVSKWIHLQMRMVTTEGLTGLTTFERWHPRGGRGLHPGGGREPPAGEMREPRGGRRTSKWCTEELEK</sequence>
<feature type="compositionally biased region" description="Gly residues" evidence="18">
    <location>
        <begin position="394"/>
        <end position="403"/>
    </location>
</feature>
<evidence type="ECO:0000256" key="17">
    <source>
        <dbReference type="RuleBase" id="RU004262"/>
    </source>
</evidence>
<accession>A0A8C4RB00</accession>
<evidence type="ECO:0000256" key="4">
    <source>
        <dbReference type="ARBA" id="ARBA00022475"/>
    </source>
</evidence>
<evidence type="ECO:0000256" key="10">
    <source>
        <dbReference type="ARBA" id="ARBA00023136"/>
    </source>
</evidence>
<dbReference type="GeneTree" id="ENSGT00940000156285"/>
<keyword evidence="4" id="KW-1003">Cell membrane</keyword>
<feature type="domain" description="Lipase" evidence="20">
    <location>
        <begin position="53"/>
        <end position="351"/>
    </location>
</feature>
<feature type="active site" description="Nucleophile" evidence="15">
    <location>
        <position position="180"/>
    </location>
</feature>
<dbReference type="Gene3D" id="3.40.50.1820">
    <property type="entry name" value="alpha/beta hydrolase"/>
    <property type="match status" value="1"/>
</dbReference>
<evidence type="ECO:0000256" key="3">
    <source>
        <dbReference type="ARBA" id="ARBA00010701"/>
    </source>
</evidence>
<feature type="active site" description="Charge relay system" evidence="15">
    <location>
        <position position="275"/>
    </location>
</feature>
<comment type="catalytic activity">
    <reaction evidence="13">
        <text>1-hexadecanoyl-2-(9Z-octadecenoyl)-sn-glycero-3-phosphate + H2O = 2-(9Z-octadecenoyl)-sn-glycero-3-phosphate + hexadecanoate + H(+)</text>
        <dbReference type="Rhea" id="RHEA:40943"/>
        <dbReference type="ChEBI" id="CHEBI:7896"/>
        <dbReference type="ChEBI" id="CHEBI:15377"/>
        <dbReference type="ChEBI" id="CHEBI:15378"/>
        <dbReference type="ChEBI" id="CHEBI:64839"/>
        <dbReference type="ChEBI" id="CHEBI:77593"/>
    </reaction>
    <physiologicalReaction direction="left-to-right" evidence="13">
        <dbReference type="Rhea" id="RHEA:40944"/>
    </physiologicalReaction>
</comment>
<reference evidence="21" key="2">
    <citation type="submission" date="2025-09" db="UniProtKB">
        <authorList>
            <consortium name="Ensembl"/>
        </authorList>
    </citation>
    <scope>IDENTIFICATION</scope>
</reference>
<dbReference type="InterPro" id="IPR016272">
    <property type="entry name" value="Lipase_LIPH"/>
</dbReference>
<keyword evidence="16" id="KW-0106">Calcium</keyword>
<feature type="binding site" evidence="16">
    <location>
        <position position="219"/>
    </location>
    <ligand>
        <name>Ca(2+)</name>
        <dbReference type="ChEBI" id="CHEBI:29108"/>
    </ligand>
</feature>
<comment type="subcellular location">
    <subcellularLocation>
        <location evidence="1">Cell membrane</location>
        <topology evidence="1">Peripheral membrane protein</topology>
    </subcellularLocation>
    <subcellularLocation>
        <location evidence="2">Secreted</location>
    </subcellularLocation>
</comment>
<dbReference type="CDD" id="cd00707">
    <property type="entry name" value="Pancreat_lipase_like"/>
    <property type="match status" value="1"/>
</dbReference>
<dbReference type="PANTHER" id="PTHR11610">
    <property type="entry name" value="LIPASE"/>
    <property type="match status" value="1"/>
</dbReference>
<dbReference type="InterPro" id="IPR013818">
    <property type="entry name" value="Lipase"/>
</dbReference>
<keyword evidence="8" id="KW-0442">Lipid degradation</keyword>
<keyword evidence="6 19" id="KW-0732">Signal</keyword>
<evidence type="ECO:0000256" key="15">
    <source>
        <dbReference type="PIRSR" id="PIRSR000865-1"/>
    </source>
</evidence>
<dbReference type="SUPFAM" id="SSF53474">
    <property type="entry name" value="alpha/beta-Hydrolases"/>
    <property type="match status" value="1"/>
</dbReference>
<evidence type="ECO:0000256" key="18">
    <source>
        <dbReference type="SAM" id="MobiDB-lite"/>
    </source>
</evidence>
<evidence type="ECO:0000313" key="22">
    <source>
        <dbReference type="Proteomes" id="UP000694388"/>
    </source>
</evidence>
<keyword evidence="16" id="KW-0479">Metal-binding</keyword>
<keyword evidence="22" id="KW-1185">Reference proteome</keyword>
<keyword evidence="11" id="KW-1015">Disulfide bond</keyword>
<evidence type="ECO:0000256" key="12">
    <source>
        <dbReference type="ARBA" id="ARBA00023180"/>
    </source>
</evidence>
<dbReference type="PRINTS" id="PR00821">
    <property type="entry name" value="TAGLIPASE"/>
</dbReference>
<evidence type="ECO:0000256" key="7">
    <source>
        <dbReference type="ARBA" id="ARBA00022801"/>
    </source>
</evidence>
<dbReference type="InterPro" id="IPR029058">
    <property type="entry name" value="AB_hydrolase_fold"/>
</dbReference>
<reference evidence="21" key="1">
    <citation type="submission" date="2025-08" db="UniProtKB">
        <authorList>
            <consortium name="Ensembl"/>
        </authorList>
    </citation>
    <scope>IDENTIFICATION</scope>
</reference>
<dbReference type="GO" id="GO:0004620">
    <property type="term" value="F:phospholipase activity"/>
    <property type="evidence" value="ECO:0007669"/>
    <property type="project" value="TreeGrafter"/>
</dbReference>
<dbReference type="Ensembl" id="ENSEBUT00000027320.1">
    <property type="protein sequence ID" value="ENSEBUP00000026744.1"/>
    <property type="gene ID" value="ENSEBUG00000016453.1"/>
</dbReference>
<dbReference type="Pfam" id="PF00151">
    <property type="entry name" value="Lipase"/>
    <property type="match status" value="1"/>
</dbReference>
<evidence type="ECO:0000256" key="2">
    <source>
        <dbReference type="ARBA" id="ARBA00004613"/>
    </source>
</evidence>
<dbReference type="Proteomes" id="UP000694388">
    <property type="component" value="Unplaced"/>
</dbReference>
<dbReference type="InterPro" id="IPR000734">
    <property type="entry name" value="TAG_lipase"/>
</dbReference>
<dbReference type="InterPro" id="IPR033906">
    <property type="entry name" value="Lipase_N"/>
</dbReference>
<comment type="similarity">
    <text evidence="3 17">Belongs to the AB hydrolase superfamily. Lipase family.</text>
</comment>
<evidence type="ECO:0000256" key="6">
    <source>
        <dbReference type="ARBA" id="ARBA00022729"/>
    </source>
</evidence>
<dbReference type="PIRSF" id="PIRSF000865">
    <property type="entry name" value="Lipoprotein_lipase_LIPH"/>
    <property type="match status" value="1"/>
</dbReference>
<keyword evidence="12" id="KW-0325">Glycoprotein</keyword>
<dbReference type="GO" id="GO:0046872">
    <property type="term" value="F:metal ion binding"/>
    <property type="evidence" value="ECO:0007669"/>
    <property type="project" value="UniProtKB-KW"/>
</dbReference>
<organism evidence="21 22">
    <name type="scientific">Eptatretus burgeri</name>
    <name type="common">Inshore hagfish</name>
    <dbReference type="NCBI Taxonomy" id="7764"/>
    <lineage>
        <taxon>Eukaryota</taxon>
        <taxon>Metazoa</taxon>
        <taxon>Chordata</taxon>
        <taxon>Craniata</taxon>
        <taxon>Vertebrata</taxon>
        <taxon>Cyclostomata</taxon>
        <taxon>Myxini</taxon>
        <taxon>Myxiniformes</taxon>
        <taxon>Myxinidae</taxon>
        <taxon>Eptatretinae</taxon>
        <taxon>Eptatretus</taxon>
    </lineage>
</organism>
<evidence type="ECO:0000256" key="1">
    <source>
        <dbReference type="ARBA" id="ARBA00004202"/>
    </source>
</evidence>
<evidence type="ECO:0000256" key="19">
    <source>
        <dbReference type="SAM" id="SignalP"/>
    </source>
</evidence>
<evidence type="ECO:0000256" key="9">
    <source>
        <dbReference type="ARBA" id="ARBA00023098"/>
    </source>
</evidence>
<dbReference type="GO" id="GO:0005886">
    <property type="term" value="C:plasma membrane"/>
    <property type="evidence" value="ECO:0007669"/>
    <property type="project" value="UniProtKB-SubCell"/>
</dbReference>
<name>A0A8C4RB00_EPTBU</name>
<feature type="region of interest" description="Disordered" evidence="18">
    <location>
        <begin position="389"/>
        <end position="429"/>
    </location>
</feature>
<evidence type="ECO:0000259" key="20">
    <source>
        <dbReference type="Pfam" id="PF00151"/>
    </source>
</evidence>
<dbReference type="GO" id="GO:0005615">
    <property type="term" value="C:extracellular space"/>
    <property type="evidence" value="ECO:0007669"/>
    <property type="project" value="TreeGrafter"/>
</dbReference>
<evidence type="ECO:0000256" key="11">
    <source>
        <dbReference type="ARBA" id="ARBA00023157"/>
    </source>
</evidence>
<evidence type="ECO:0000256" key="14">
    <source>
        <dbReference type="ARBA" id="ARBA00049600"/>
    </source>
</evidence>
<dbReference type="PROSITE" id="PS51257">
    <property type="entry name" value="PROKAR_LIPOPROTEIN"/>
    <property type="match status" value="1"/>
</dbReference>
<dbReference type="PANTHER" id="PTHR11610:SF12">
    <property type="entry name" value="LIPASE MEMBER H"/>
    <property type="match status" value="1"/>
</dbReference>
<evidence type="ECO:0000313" key="21">
    <source>
        <dbReference type="Ensembl" id="ENSEBUP00000026744.1"/>
    </source>
</evidence>
<dbReference type="AlphaFoldDB" id="A0A8C4RB00"/>
<keyword evidence="9" id="KW-0443">Lipid metabolism</keyword>
<comment type="function">
    <text evidence="14">Hydrolyzes specifically phosphatidic acid (PA) to produce 2-acyl lysophosphatidic acid (LPA; a potent bioactive lipid mediator) and fatty acid. Does not hydrolyze other phospholipids, like phosphatidylserine (PS), phosphatidylcholine (PC) and phosphatidylethanolamine (PE) or triacylglycerol (TG).</text>
</comment>
<keyword evidence="7" id="KW-0378">Hydrolase</keyword>
<evidence type="ECO:0000256" key="8">
    <source>
        <dbReference type="ARBA" id="ARBA00022963"/>
    </source>
</evidence>
<feature type="signal peptide" evidence="19">
    <location>
        <begin position="1"/>
        <end position="25"/>
    </location>
</feature>
<dbReference type="GO" id="GO:0016042">
    <property type="term" value="P:lipid catabolic process"/>
    <property type="evidence" value="ECO:0007669"/>
    <property type="project" value="UniProtKB-KW"/>
</dbReference>
<evidence type="ECO:0000256" key="5">
    <source>
        <dbReference type="ARBA" id="ARBA00022525"/>
    </source>
</evidence>
<evidence type="ECO:0000256" key="16">
    <source>
        <dbReference type="PIRSR" id="PIRSR000865-2"/>
    </source>
</evidence>
<proteinExistence type="inferred from homology"/>
<dbReference type="GO" id="GO:0052689">
    <property type="term" value="F:carboxylic ester hydrolase activity"/>
    <property type="evidence" value="ECO:0007669"/>
    <property type="project" value="InterPro"/>
</dbReference>
<keyword evidence="5" id="KW-0964">Secreted</keyword>
<feature type="active site" description="Charge relay system" evidence="15">
    <location>
        <position position="204"/>
    </location>
</feature>
<evidence type="ECO:0000256" key="13">
    <source>
        <dbReference type="ARBA" id="ARBA00048637"/>
    </source>
</evidence>
<keyword evidence="10" id="KW-0472">Membrane</keyword>
<protein>
    <submittedName>
        <fullName evidence="21">Lipase, member Ia</fullName>
    </submittedName>
</protein>